<dbReference type="RefSeq" id="WP_206706686.1">
    <property type="nucleotide sequence ID" value="NZ_CP059066.1"/>
</dbReference>
<dbReference type="AlphaFoldDB" id="A0A8A0RP29"/>
<dbReference type="Gene3D" id="3.20.20.70">
    <property type="entry name" value="Aldolase class I"/>
    <property type="match status" value="1"/>
</dbReference>
<keyword evidence="4" id="KW-0862">Zinc</keyword>
<evidence type="ECO:0000313" key="5">
    <source>
        <dbReference type="EMBL" id="QSQ09328.1"/>
    </source>
</evidence>
<evidence type="ECO:0000256" key="3">
    <source>
        <dbReference type="ARBA" id="ARBA00022723"/>
    </source>
</evidence>
<dbReference type="GO" id="GO:0043720">
    <property type="term" value="F:3-keto-5-aminohexanoate cleavage activity"/>
    <property type="evidence" value="ECO:0007669"/>
    <property type="project" value="InterPro"/>
</dbReference>
<name>A0A8A0RP29_9FIRM</name>
<evidence type="ECO:0000256" key="4">
    <source>
        <dbReference type="ARBA" id="ARBA00022833"/>
    </source>
</evidence>
<keyword evidence="6" id="KW-1185">Reference proteome</keyword>
<dbReference type="PANTHER" id="PTHR37418">
    <property type="entry name" value="3-KETO-5-AMINOHEXANOATE CLEAVAGE ENZYME-RELATED"/>
    <property type="match status" value="1"/>
</dbReference>
<evidence type="ECO:0000256" key="1">
    <source>
        <dbReference type="ARBA" id="ARBA00001947"/>
    </source>
</evidence>
<dbReference type="KEGG" id="kme:H0A61_01689"/>
<dbReference type="EC" id="2.3.1.247" evidence="5"/>
<proteinExistence type="predicted"/>
<dbReference type="InterPro" id="IPR008567">
    <property type="entry name" value="BKACE"/>
</dbReference>
<protein>
    <submittedName>
        <fullName evidence="5">3-keto-5-aminohexanoate cleavage enzyme</fullName>
        <ecNumber evidence="5">2.3.1.247</ecNumber>
    </submittedName>
</protein>
<keyword evidence="5" id="KW-0012">Acyltransferase</keyword>
<sequence>MNNKLIVTIAPTGNVPTKKDNPNVPITPDEIAESVYRCYQEGAAVAHIHARDKEGKPTADPEVFREIIEKIRAKCDIVIQISTGARGGTTMEERGAPIDLKPEMASLATGSSNFPNKVNSNPPDLIEYLCKKMLENDVKPEIECFDVAMITNAEYLAKKGLIKTPMHFNLVMNVPGSIKGTPKNLFHMIEMLPRGSTFTVMGVGKAHLQMTALGIILGGNVRVGLEDVLEYSPGVPATNEALVKRIVKLARDYGREIATPDEAREILGLKKL</sequence>
<gene>
    <name evidence="5" type="primary">kce_3</name>
    <name evidence="5" type="ORF">H0A61_01689</name>
</gene>
<dbReference type="Proteomes" id="UP000662904">
    <property type="component" value="Chromosome"/>
</dbReference>
<reference evidence="5" key="1">
    <citation type="submission" date="2020-07" db="EMBL/GenBank/DDBJ databases">
        <title>Koleobacter methoxysyntrophicus gen. nov., sp. nov., a novel anaerobic bacterium isolated from deep subsurface oil field and proposal of Koleobacterales ord. nov. in the phylum Firmicutes.</title>
        <authorList>
            <person name="Sakamoto S."/>
            <person name="Tamaki H."/>
        </authorList>
    </citation>
    <scope>NUCLEOTIDE SEQUENCE</scope>
    <source>
        <strain evidence="5">NRmbB1</strain>
    </source>
</reference>
<keyword evidence="3" id="KW-0479">Metal-binding</keyword>
<comment type="cofactor">
    <cofactor evidence="1">
        <name>Zn(2+)</name>
        <dbReference type="ChEBI" id="CHEBI:29105"/>
    </cofactor>
</comment>
<dbReference type="EMBL" id="CP059066">
    <property type="protein sequence ID" value="QSQ09328.1"/>
    <property type="molecule type" value="Genomic_DNA"/>
</dbReference>
<dbReference type="Pfam" id="PF05853">
    <property type="entry name" value="BKACE"/>
    <property type="match status" value="1"/>
</dbReference>
<dbReference type="PANTHER" id="PTHR37418:SF2">
    <property type="entry name" value="3-KETO-5-AMINOHEXANOATE CLEAVAGE ENZYME"/>
    <property type="match status" value="1"/>
</dbReference>
<evidence type="ECO:0000256" key="2">
    <source>
        <dbReference type="ARBA" id="ARBA00022679"/>
    </source>
</evidence>
<organism evidence="5 6">
    <name type="scientific">Koleobacter methoxysyntrophicus</name>
    <dbReference type="NCBI Taxonomy" id="2751313"/>
    <lineage>
        <taxon>Bacteria</taxon>
        <taxon>Bacillati</taxon>
        <taxon>Bacillota</taxon>
        <taxon>Clostridia</taxon>
        <taxon>Koleobacterales</taxon>
        <taxon>Koleobacteraceae</taxon>
        <taxon>Koleobacter</taxon>
    </lineage>
</organism>
<keyword evidence="2 5" id="KW-0808">Transferase</keyword>
<accession>A0A8A0RP29</accession>
<dbReference type="InterPro" id="IPR013785">
    <property type="entry name" value="Aldolase_TIM"/>
</dbReference>
<evidence type="ECO:0000313" key="6">
    <source>
        <dbReference type="Proteomes" id="UP000662904"/>
    </source>
</evidence>
<dbReference type="GO" id="GO:0046872">
    <property type="term" value="F:metal ion binding"/>
    <property type="evidence" value="ECO:0007669"/>
    <property type="project" value="UniProtKB-KW"/>
</dbReference>